<evidence type="ECO:0000313" key="4">
    <source>
        <dbReference type="Proteomes" id="UP001597510"/>
    </source>
</evidence>
<evidence type="ECO:0000313" key="3">
    <source>
        <dbReference type="EMBL" id="MFD2523216.1"/>
    </source>
</evidence>
<organism evidence="3 4">
    <name type="scientific">Emticicia soli</name>
    <dbReference type="NCBI Taxonomy" id="2027878"/>
    <lineage>
        <taxon>Bacteria</taxon>
        <taxon>Pseudomonadati</taxon>
        <taxon>Bacteroidota</taxon>
        <taxon>Cytophagia</taxon>
        <taxon>Cytophagales</taxon>
        <taxon>Leadbetterellaceae</taxon>
        <taxon>Emticicia</taxon>
    </lineage>
</organism>
<evidence type="ECO:0000256" key="1">
    <source>
        <dbReference type="ARBA" id="ARBA00022898"/>
    </source>
</evidence>
<evidence type="ECO:0000259" key="2">
    <source>
        <dbReference type="Pfam" id="PF00266"/>
    </source>
</evidence>
<dbReference type="Proteomes" id="UP001597510">
    <property type="component" value="Unassembled WGS sequence"/>
</dbReference>
<dbReference type="PANTHER" id="PTHR43586:SF15">
    <property type="entry name" value="BLR3095 PROTEIN"/>
    <property type="match status" value="1"/>
</dbReference>
<keyword evidence="3" id="KW-0808">Transferase</keyword>
<dbReference type="InterPro" id="IPR000192">
    <property type="entry name" value="Aminotrans_V_dom"/>
</dbReference>
<dbReference type="Gene3D" id="3.40.640.10">
    <property type="entry name" value="Type I PLP-dependent aspartate aminotransferase-like (Major domain)"/>
    <property type="match status" value="1"/>
</dbReference>
<accession>A0ABW5JBM9</accession>
<dbReference type="Gene3D" id="3.90.1150.10">
    <property type="entry name" value="Aspartate Aminotransferase, domain 1"/>
    <property type="match status" value="1"/>
</dbReference>
<dbReference type="InterPro" id="IPR015424">
    <property type="entry name" value="PyrdxlP-dep_Trfase"/>
</dbReference>
<gene>
    <name evidence="3" type="ORF">ACFSR2_20120</name>
</gene>
<dbReference type="PANTHER" id="PTHR43586">
    <property type="entry name" value="CYSTEINE DESULFURASE"/>
    <property type="match status" value="1"/>
</dbReference>
<dbReference type="GO" id="GO:0008483">
    <property type="term" value="F:transaminase activity"/>
    <property type="evidence" value="ECO:0007669"/>
    <property type="project" value="UniProtKB-KW"/>
</dbReference>
<proteinExistence type="predicted"/>
<dbReference type="SUPFAM" id="SSF53383">
    <property type="entry name" value="PLP-dependent transferases"/>
    <property type="match status" value="1"/>
</dbReference>
<dbReference type="EMBL" id="JBHULC010000027">
    <property type="protein sequence ID" value="MFD2523216.1"/>
    <property type="molecule type" value="Genomic_DNA"/>
</dbReference>
<dbReference type="Pfam" id="PF00266">
    <property type="entry name" value="Aminotran_5"/>
    <property type="match status" value="1"/>
</dbReference>
<protein>
    <submittedName>
        <fullName evidence="3">Aminotransferase class V-fold PLP-dependent enzyme</fullName>
    </submittedName>
</protein>
<sequence>MKKQVLIFRCTILNDMINQKHLFALEEGITYLNGAAYGPMLRTSIEKGTEGMLLKAERPFTINPHSHFEPAERVQHLFARLLNIDNPQRVAIITAVSYGMAVVANNLHRLPNIEAKKHIIQIQDEFPNNVYAFERVSKQLSLTYHTIARPDVLENRGQIWNERILNAISHETAMVVVPHVHWIYGVKFNLEAISKRCKEVGALMVVDGTQSVGAMDFDVQAIQPDAVICAGYKWLLGPYSIGLAYFGAFFDEGVPVEESWLNRMNSENFSQLIKYERAYRPFAQRYNAGEYSQFINLPMLEDSLTQILDWGVNNIQEYCKQITQKPLEALVSMGCSLETEAYRGHHLLGISLPQGVDNAGFTEQLLSNKIIISNRGVAIRVSPNVYNTEADMWALVEVLEKSLG</sequence>
<keyword evidence="3" id="KW-0032">Aminotransferase</keyword>
<reference evidence="4" key="1">
    <citation type="journal article" date="2019" name="Int. J. Syst. Evol. Microbiol.">
        <title>The Global Catalogue of Microorganisms (GCM) 10K type strain sequencing project: providing services to taxonomists for standard genome sequencing and annotation.</title>
        <authorList>
            <consortium name="The Broad Institute Genomics Platform"/>
            <consortium name="The Broad Institute Genome Sequencing Center for Infectious Disease"/>
            <person name="Wu L."/>
            <person name="Ma J."/>
        </authorList>
    </citation>
    <scope>NUCLEOTIDE SEQUENCE [LARGE SCALE GENOMIC DNA]</scope>
    <source>
        <strain evidence="4">KCTC 52344</strain>
    </source>
</reference>
<dbReference type="InterPro" id="IPR015422">
    <property type="entry name" value="PyrdxlP-dep_Trfase_small"/>
</dbReference>
<dbReference type="RefSeq" id="WP_340239222.1">
    <property type="nucleotide sequence ID" value="NZ_JBBEWC010000012.1"/>
</dbReference>
<feature type="domain" description="Aminotransferase class V" evidence="2">
    <location>
        <begin position="72"/>
        <end position="374"/>
    </location>
</feature>
<keyword evidence="1" id="KW-0663">Pyridoxal phosphate</keyword>
<name>A0ABW5JBM9_9BACT</name>
<comment type="caution">
    <text evidence="3">The sequence shown here is derived from an EMBL/GenBank/DDBJ whole genome shotgun (WGS) entry which is preliminary data.</text>
</comment>
<dbReference type="InterPro" id="IPR015421">
    <property type="entry name" value="PyrdxlP-dep_Trfase_major"/>
</dbReference>
<keyword evidence="4" id="KW-1185">Reference proteome</keyword>